<dbReference type="PANTHER" id="PTHR30606">
    <property type="entry name" value="LIPID A BIOSYNTHESIS LAUROYL ACYLTRANSFERASE"/>
    <property type="match status" value="1"/>
</dbReference>
<evidence type="ECO:0000313" key="8">
    <source>
        <dbReference type="Proteomes" id="UP001143304"/>
    </source>
</evidence>
<dbReference type="RefSeq" id="WP_279249680.1">
    <property type="nucleotide sequence ID" value="NZ_SHNO01000001.1"/>
</dbReference>
<dbReference type="Proteomes" id="UP001143304">
    <property type="component" value="Unassembled WGS sequence"/>
</dbReference>
<evidence type="ECO:0000256" key="4">
    <source>
        <dbReference type="ARBA" id="ARBA00022679"/>
    </source>
</evidence>
<dbReference type="CDD" id="cd07984">
    <property type="entry name" value="LPLAT_LABLAT-like"/>
    <property type="match status" value="1"/>
</dbReference>
<evidence type="ECO:0008006" key="9">
    <source>
        <dbReference type="Google" id="ProtNLM"/>
    </source>
</evidence>
<evidence type="ECO:0000256" key="2">
    <source>
        <dbReference type="ARBA" id="ARBA00022475"/>
    </source>
</evidence>
<evidence type="ECO:0000256" key="1">
    <source>
        <dbReference type="ARBA" id="ARBA00004533"/>
    </source>
</evidence>
<comment type="subcellular location">
    <subcellularLocation>
        <location evidence="1">Cell inner membrane</location>
    </subcellularLocation>
</comment>
<evidence type="ECO:0000256" key="5">
    <source>
        <dbReference type="ARBA" id="ARBA00023136"/>
    </source>
</evidence>
<protein>
    <recommendedName>
        <fullName evidence="9">KDO2-lipid IV(A) lauroyltransferase</fullName>
    </recommendedName>
</protein>
<dbReference type="PANTHER" id="PTHR30606:SF10">
    <property type="entry name" value="PHOSPHATIDYLINOSITOL MANNOSIDE ACYLTRANSFERASE"/>
    <property type="match status" value="1"/>
</dbReference>
<comment type="caution">
    <text evidence="7">The sequence shown here is derived from an EMBL/GenBank/DDBJ whole genome shotgun (WGS) entry which is preliminary data.</text>
</comment>
<evidence type="ECO:0000256" key="3">
    <source>
        <dbReference type="ARBA" id="ARBA00022519"/>
    </source>
</evidence>
<name>A0ABT3T6S9_9GAMM</name>
<keyword evidence="6" id="KW-0012">Acyltransferase</keyword>
<evidence type="ECO:0000313" key="7">
    <source>
        <dbReference type="EMBL" id="MCX2977977.1"/>
    </source>
</evidence>
<keyword evidence="5" id="KW-0472">Membrane</keyword>
<sequence length="310" mass="35025">MPEFYLIPKRLARKSPRLTSMVKSVEAVSFRAIFWLMRRLSVENALRLSGFTFGLIGPLTDKANKARENLAIAFPTESDEWRRKNTRKIFNHLGRSAAELIKLDQIWAERDERVELVFEPGAREHMASKRPTVYLTAHVGAWQVATLVTREFAIDISAIYAPESNPIMSDVMMGLRQSLGDHLIPTDAGPRPLIQTLKDGGSIVMAMDTRPETGKLIPFFGRDALTSTSPAGLALRTNSTLVVARAERLPGAKYRITVYTPLTSPIPDAPVKEQSVALTAMVHEYFEAWIREYPEQWVCLKRRWPKAHKL</sequence>
<dbReference type="InterPro" id="IPR004960">
    <property type="entry name" value="LipA_acyltrans"/>
</dbReference>
<organism evidence="7 8">
    <name type="scientific">Candidatus Marimicrobium litorale</name>
    <dbReference type="NCBI Taxonomy" id="2518991"/>
    <lineage>
        <taxon>Bacteria</taxon>
        <taxon>Pseudomonadati</taxon>
        <taxon>Pseudomonadota</taxon>
        <taxon>Gammaproteobacteria</taxon>
        <taxon>Cellvibrionales</taxon>
        <taxon>Halieaceae</taxon>
        <taxon>Marimicrobium</taxon>
    </lineage>
</organism>
<dbReference type="EMBL" id="SHNO01000001">
    <property type="protein sequence ID" value="MCX2977977.1"/>
    <property type="molecule type" value="Genomic_DNA"/>
</dbReference>
<reference evidence="7" key="1">
    <citation type="submission" date="2019-02" db="EMBL/GenBank/DDBJ databases">
        <authorList>
            <person name="Li S.-H."/>
        </authorList>
    </citation>
    <scope>NUCLEOTIDE SEQUENCE</scope>
    <source>
        <strain evidence="7">IMCC11814</strain>
    </source>
</reference>
<proteinExistence type="predicted"/>
<keyword evidence="4" id="KW-0808">Transferase</keyword>
<accession>A0ABT3T6S9</accession>
<keyword evidence="2" id="KW-1003">Cell membrane</keyword>
<keyword evidence="8" id="KW-1185">Reference proteome</keyword>
<keyword evidence="3" id="KW-0997">Cell inner membrane</keyword>
<gene>
    <name evidence="7" type="ORF">EYC82_11480</name>
</gene>
<dbReference type="Pfam" id="PF03279">
    <property type="entry name" value="Lip_A_acyltrans"/>
    <property type="match status" value="1"/>
</dbReference>
<evidence type="ECO:0000256" key="6">
    <source>
        <dbReference type="ARBA" id="ARBA00023315"/>
    </source>
</evidence>